<dbReference type="GO" id="GO:0003700">
    <property type="term" value="F:DNA-binding transcription factor activity"/>
    <property type="evidence" value="ECO:0007669"/>
    <property type="project" value="InterPro"/>
</dbReference>
<keyword evidence="1" id="KW-0238">DNA-binding</keyword>
<dbReference type="PROSITE" id="PS50937">
    <property type="entry name" value="HTH_MERR_2"/>
    <property type="match status" value="1"/>
</dbReference>
<feature type="domain" description="HTH merR-type" evidence="3">
    <location>
        <begin position="1"/>
        <end position="76"/>
    </location>
</feature>
<organism evidence="4 5">
    <name type="scientific">Hungatella hathewayi</name>
    <dbReference type="NCBI Taxonomy" id="154046"/>
    <lineage>
        <taxon>Bacteria</taxon>
        <taxon>Bacillati</taxon>
        <taxon>Bacillota</taxon>
        <taxon>Clostridia</taxon>
        <taxon>Lachnospirales</taxon>
        <taxon>Lachnospiraceae</taxon>
        <taxon>Hungatella</taxon>
    </lineage>
</organism>
<dbReference type="Gene3D" id="1.10.1660.10">
    <property type="match status" value="1"/>
</dbReference>
<protein>
    <submittedName>
        <fullName evidence="4">MerR family transcriptional regulator</fullName>
    </submittedName>
</protein>
<dbReference type="AlphaFoldDB" id="A0A3E3DH57"/>
<dbReference type="PANTHER" id="PTHR30204">
    <property type="entry name" value="REDOX-CYCLING DRUG-SENSING TRANSCRIPTIONAL ACTIVATOR SOXR"/>
    <property type="match status" value="1"/>
</dbReference>
<reference evidence="4 5" key="1">
    <citation type="submission" date="2018-08" db="EMBL/GenBank/DDBJ databases">
        <title>A genome reference for cultivated species of the human gut microbiota.</title>
        <authorList>
            <person name="Zou Y."/>
            <person name="Xue W."/>
            <person name="Luo G."/>
        </authorList>
    </citation>
    <scope>NUCLEOTIDE SEQUENCE [LARGE SCALE GENOMIC DNA]</scope>
    <source>
        <strain evidence="4 5">AF19-13AC</strain>
    </source>
</reference>
<dbReference type="InterPro" id="IPR009061">
    <property type="entry name" value="DNA-bd_dom_put_sf"/>
</dbReference>
<proteinExistence type="predicted"/>
<dbReference type="CDD" id="cd01109">
    <property type="entry name" value="HTH_YyaN"/>
    <property type="match status" value="1"/>
</dbReference>
<gene>
    <name evidence="4" type="ORF">DWX31_21045</name>
</gene>
<evidence type="ECO:0000313" key="4">
    <source>
        <dbReference type="EMBL" id="RGD68620.1"/>
    </source>
</evidence>
<dbReference type="InterPro" id="IPR000551">
    <property type="entry name" value="MerR-type_HTH_dom"/>
</dbReference>
<evidence type="ECO:0000313" key="5">
    <source>
        <dbReference type="Proteomes" id="UP000261023"/>
    </source>
</evidence>
<dbReference type="PANTHER" id="PTHR30204:SF82">
    <property type="entry name" value="TRANSCRIPTIONAL REGULATOR, MERR FAMILY"/>
    <property type="match status" value="1"/>
</dbReference>
<dbReference type="SMART" id="SM00422">
    <property type="entry name" value="HTH_MERR"/>
    <property type="match status" value="1"/>
</dbReference>
<dbReference type="OrthoDB" id="9811174at2"/>
<sequence>MYTMMKKYGIKEVSEIMDIPSSTLRYYEKNGLIDDVERDKNGLRLYDETQLKRLMGIKCFKETGLPIAKIFEFYQYEDNLETHIDDIISLIEGHERELTARIERMQEQLQHIRHKVRFYHGIQDAIENGREWPDFKDFACPAAGSAFESFAPERCKAGIQEHPERDGERLPPPPERLREASPV</sequence>
<dbReference type="SUPFAM" id="SSF46955">
    <property type="entry name" value="Putative DNA-binding domain"/>
    <property type="match status" value="1"/>
</dbReference>
<dbReference type="Pfam" id="PF13411">
    <property type="entry name" value="MerR_1"/>
    <property type="match status" value="1"/>
</dbReference>
<evidence type="ECO:0000259" key="3">
    <source>
        <dbReference type="PROSITE" id="PS50937"/>
    </source>
</evidence>
<dbReference type="EMBL" id="QTJW01000015">
    <property type="protein sequence ID" value="RGD68620.1"/>
    <property type="molecule type" value="Genomic_DNA"/>
</dbReference>
<accession>A0A3E3DH57</accession>
<dbReference type="InterPro" id="IPR047057">
    <property type="entry name" value="MerR_fam"/>
</dbReference>
<evidence type="ECO:0000256" key="2">
    <source>
        <dbReference type="SAM" id="MobiDB-lite"/>
    </source>
</evidence>
<name>A0A3E3DH57_9FIRM</name>
<evidence type="ECO:0000256" key="1">
    <source>
        <dbReference type="ARBA" id="ARBA00023125"/>
    </source>
</evidence>
<dbReference type="GO" id="GO:0003677">
    <property type="term" value="F:DNA binding"/>
    <property type="evidence" value="ECO:0007669"/>
    <property type="project" value="UniProtKB-KW"/>
</dbReference>
<feature type="region of interest" description="Disordered" evidence="2">
    <location>
        <begin position="156"/>
        <end position="183"/>
    </location>
</feature>
<comment type="caution">
    <text evidence="4">The sequence shown here is derived from an EMBL/GenBank/DDBJ whole genome shotgun (WGS) entry which is preliminary data.</text>
</comment>
<dbReference type="Proteomes" id="UP000261023">
    <property type="component" value="Unassembled WGS sequence"/>
</dbReference>